<keyword evidence="2" id="KW-1185">Reference proteome</keyword>
<protein>
    <submittedName>
        <fullName evidence="1">Uncharacterized protein</fullName>
    </submittedName>
</protein>
<gene>
    <name evidence="1" type="ORF">B0T18DRAFT_388634</name>
</gene>
<reference evidence="1" key="1">
    <citation type="submission" date="2023-06" db="EMBL/GenBank/DDBJ databases">
        <title>Genome-scale phylogeny and comparative genomics of the fungal order Sordariales.</title>
        <authorList>
            <consortium name="Lawrence Berkeley National Laboratory"/>
            <person name="Hensen N."/>
            <person name="Bonometti L."/>
            <person name="Westerberg I."/>
            <person name="Brannstrom I.O."/>
            <person name="Guillou S."/>
            <person name="Cros-Aarteil S."/>
            <person name="Calhoun S."/>
            <person name="Haridas S."/>
            <person name="Kuo A."/>
            <person name="Mondo S."/>
            <person name="Pangilinan J."/>
            <person name="Riley R."/>
            <person name="LaButti K."/>
            <person name="Andreopoulos B."/>
            <person name="Lipzen A."/>
            <person name="Chen C."/>
            <person name="Yanf M."/>
            <person name="Daum C."/>
            <person name="Ng V."/>
            <person name="Clum A."/>
            <person name="Steindorff A."/>
            <person name="Ohm R."/>
            <person name="Martin F."/>
            <person name="Silar P."/>
            <person name="Natvig D."/>
            <person name="Lalanne C."/>
            <person name="Gautier V."/>
            <person name="Ament-velasquez S.L."/>
            <person name="Kruys A."/>
            <person name="Hutchinson M.I."/>
            <person name="Powell A.J."/>
            <person name="Barry K."/>
            <person name="Miller A.N."/>
            <person name="Grigoriev I.V."/>
            <person name="Debuchy R."/>
            <person name="Gladieux P."/>
            <person name="Thoren M.H."/>
            <person name="Johannesson H."/>
        </authorList>
    </citation>
    <scope>NUCLEOTIDE SEQUENCE</scope>
    <source>
        <strain evidence="1">SMH3187-1</strain>
    </source>
</reference>
<comment type="caution">
    <text evidence="1">The sequence shown here is derived from an EMBL/GenBank/DDBJ whole genome shotgun (WGS) entry which is preliminary data.</text>
</comment>
<sequence length="182" mass="20477">MCILYQTHSLPCDVRPFLALAKPSPAGNLPITHVDPYSPPLSCSHRPRRGSSCPLHGCCTLTAIRLPCDCANTALWGGIAVGTEADEDITRCPHYREYHRYVCVDGPDTDETLDLYGDDDAVLGEKWPEHPTLDAWVAMPQARREPDRQPNFFCEGVEWKAAVERLIVSGRRLWAEAMLWCW</sequence>
<proteinExistence type="predicted"/>
<dbReference type="Proteomes" id="UP001172155">
    <property type="component" value="Unassembled WGS sequence"/>
</dbReference>
<organism evidence="1 2">
    <name type="scientific">Schizothecium vesticola</name>
    <dbReference type="NCBI Taxonomy" id="314040"/>
    <lineage>
        <taxon>Eukaryota</taxon>
        <taxon>Fungi</taxon>
        <taxon>Dikarya</taxon>
        <taxon>Ascomycota</taxon>
        <taxon>Pezizomycotina</taxon>
        <taxon>Sordariomycetes</taxon>
        <taxon>Sordariomycetidae</taxon>
        <taxon>Sordariales</taxon>
        <taxon>Schizotheciaceae</taxon>
        <taxon>Schizothecium</taxon>
    </lineage>
</organism>
<name>A0AA40K7L4_9PEZI</name>
<evidence type="ECO:0000313" key="2">
    <source>
        <dbReference type="Proteomes" id="UP001172155"/>
    </source>
</evidence>
<dbReference type="EMBL" id="JAUKUD010000003">
    <property type="protein sequence ID" value="KAK0748936.1"/>
    <property type="molecule type" value="Genomic_DNA"/>
</dbReference>
<dbReference type="AlphaFoldDB" id="A0AA40K7L4"/>
<evidence type="ECO:0000313" key="1">
    <source>
        <dbReference type="EMBL" id="KAK0748936.1"/>
    </source>
</evidence>
<accession>A0AA40K7L4</accession>